<dbReference type="InterPro" id="IPR027051">
    <property type="entry name" value="XdhC_Rossmann_dom"/>
</dbReference>
<organism evidence="3">
    <name type="scientific">anaerobic digester metagenome</name>
    <dbReference type="NCBI Taxonomy" id="1263854"/>
    <lineage>
        <taxon>unclassified sequences</taxon>
        <taxon>metagenomes</taxon>
        <taxon>ecological metagenomes</taxon>
    </lineage>
</organism>
<dbReference type="AlphaFoldDB" id="A0A485M799"/>
<name>A0A485M799_9ZZZZ</name>
<accession>A0A485M799</accession>
<proteinExistence type="predicted"/>
<gene>
    <name evidence="3" type="ORF">SCFA_410007</name>
</gene>
<dbReference type="PANTHER" id="PTHR30388:SF6">
    <property type="entry name" value="XANTHINE DEHYDROGENASE SUBUNIT A-RELATED"/>
    <property type="match status" value="1"/>
</dbReference>
<dbReference type="Gene3D" id="3.40.50.720">
    <property type="entry name" value="NAD(P)-binding Rossmann-like Domain"/>
    <property type="match status" value="1"/>
</dbReference>
<feature type="domain" description="XdhC- CoxI" evidence="1">
    <location>
        <begin position="9"/>
        <end position="69"/>
    </location>
</feature>
<sequence>MWLNAVAQWRSKRVACALVTIIESAGSTPRKAGSKMAVSACGKTAGSVGGGAVELKCIELAKEAIARGACITGRFVSNDQGNDWTLAEQDRLLGLCGGTLTVFVEPLTPEPELVIFGGGHIGMHLGRLCEVLEMPYRVYDERKDFVDEKRFSGAKALVCAPFAEISAHVELSDRSYCVVMTYGHEHDEEVLEQLLKNSAIPYIGMIGSPNKAGVLVRNIRQRGGVIDDRLYCPIGLCIGRNLPQEIALSVMAEVVLLARGGRYDHMRIDWTGKT</sequence>
<dbReference type="Pfam" id="PF13478">
    <property type="entry name" value="XdhC_C"/>
    <property type="match status" value="1"/>
</dbReference>
<protein>
    <submittedName>
        <fullName evidence="3">XdhC and CoxI family protein</fullName>
    </submittedName>
</protein>
<dbReference type="Pfam" id="PF02625">
    <property type="entry name" value="XdhC_CoxI"/>
    <property type="match status" value="1"/>
</dbReference>
<feature type="domain" description="XdhC Rossmann" evidence="2">
    <location>
        <begin position="113"/>
        <end position="254"/>
    </location>
</feature>
<reference evidence="3" key="1">
    <citation type="submission" date="2019-03" db="EMBL/GenBank/DDBJ databases">
        <authorList>
            <person name="Hao L."/>
        </authorList>
    </citation>
    <scope>NUCLEOTIDE SEQUENCE</scope>
</reference>
<dbReference type="InterPro" id="IPR052698">
    <property type="entry name" value="MoCofactor_Util/Proc"/>
</dbReference>
<dbReference type="PANTHER" id="PTHR30388">
    <property type="entry name" value="ALDEHYDE OXIDOREDUCTASE MOLYBDENUM COFACTOR ASSEMBLY PROTEIN"/>
    <property type="match status" value="1"/>
</dbReference>
<evidence type="ECO:0000259" key="1">
    <source>
        <dbReference type="Pfam" id="PF02625"/>
    </source>
</evidence>
<dbReference type="EMBL" id="CAADRM010000105">
    <property type="protein sequence ID" value="VFU15339.1"/>
    <property type="molecule type" value="Genomic_DNA"/>
</dbReference>
<dbReference type="InterPro" id="IPR003777">
    <property type="entry name" value="XdhC_CoxI"/>
</dbReference>
<evidence type="ECO:0000313" key="3">
    <source>
        <dbReference type="EMBL" id="VFU15339.1"/>
    </source>
</evidence>
<evidence type="ECO:0000259" key="2">
    <source>
        <dbReference type="Pfam" id="PF13478"/>
    </source>
</evidence>